<evidence type="ECO:0000313" key="2">
    <source>
        <dbReference type="Proteomes" id="UP000036367"/>
    </source>
</evidence>
<dbReference type="PATRIC" id="fig|595434.4.peg.837"/>
<evidence type="ECO:0000313" key="1">
    <source>
        <dbReference type="EMBL" id="KLU07068.1"/>
    </source>
</evidence>
<dbReference type="InterPro" id="IPR036188">
    <property type="entry name" value="FAD/NAD-bd_sf"/>
</dbReference>
<dbReference type="GO" id="GO:0008734">
    <property type="term" value="F:L-aspartate oxidase activity"/>
    <property type="evidence" value="ECO:0007669"/>
    <property type="project" value="InterPro"/>
</dbReference>
<dbReference type="STRING" id="595434.RISK_000869"/>
<dbReference type="Gene3D" id="3.50.50.60">
    <property type="entry name" value="FAD/NAD(P)-binding domain"/>
    <property type="match status" value="1"/>
</dbReference>
<dbReference type="Proteomes" id="UP000036367">
    <property type="component" value="Unassembled WGS sequence"/>
</dbReference>
<name>A0A0J1BKV9_RHOIS</name>
<evidence type="ECO:0008006" key="3">
    <source>
        <dbReference type="Google" id="ProtNLM"/>
    </source>
</evidence>
<dbReference type="GO" id="GO:0009435">
    <property type="term" value="P:NAD+ biosynthetic process"/>
    <property type="evidence" value="ECO:0007669"/>
    <property type="project" value="InterPro"/>
</dbReference>
<dbReference type="InterPro" id="IPR005288">
    <property type="entry name" value="NadB"/>
</dbReference>
<reference evidence="1" key="1">
    <citation type="submission" date="2015-05" db="EMBL/GenBank/DDBJ databases">
        <title>Permanent draft genome of Rhodopirellula islandicus K833.</title>
        <authorList>
            <person name="Kizina J."/>
            <person name="Richter M."/>
            <person name="Glockner F.O."/>
            <person name="Harder J."/>
        </authorList>
    </citation>
    <scope>NUCLEOTIDE SEQUENCE [LARGE SCALE GENOMIC DNA]</scope>
    <source>
        <strain evidence="1">K833</strain>
    </source>
</reference>
<dbReference type="PANTHER" id="PTHR42716:SF1">
    <property type="entry name" value="SLL0471 PROTEIN"/>
    <property type="match status" value="1"/>
</dbReference>
<sequence length="596" mass="65616">MDLRPEFIRKTMPESFVFAARPTDSGSFKRRDFLEFAGLVAASSCLPKIAAAADAAGATPADEMAVDVVIVGGGLGGCAAALAATRMGKRVLMTEPTDWIGGQLSQQGVPPDEHSHIETHGCTASYREFREKVRDHYRRHSPLTEAARQNARLNPGNGSVSRLCHEPRVAVAVLDAMLAPAVSAGRLTVLLDTEPIQADVDGDRIRSLTFRNRAGTAVTVTAPMFVDASEQGDVLPLTNTEYVTGFESRDQTGEPHAPDQAAPKNIQSFTWCFAIDHLDGEDHTIDRPQQYGFWKEHTPDLTPPWPGKLLSLQYSKPNTHKPHDLAFVPPSNGQPPAKTQALNLWLYRRILDPANFVPGTYPSGVTIVNWPQNDYMLGDLMTGDEQEIAKHLEGSRQLSLSLLYWLQTEAPRPDGGTGWKGLRLRKDIMGTEDGLAKYPYIRESRRIEAEFTILEQHISRAERETLVKSPTDKVRAASFHDSIGVGYYHLDLHPSTGGDNYIDFASVPFQIPLGALIPKRMKNLIAGCKNIGTTHLSNGCYRLHPVEWSIGEAAGALAAHCLDQHDRPSGVRNDPQSLAEFQRLLTRQGFELAWPS</sequence>
<dbReference type="PANTHER" id="PTHR42716">
    <property type="entry name" value="L-ASPARTATE OXIDASE"/>
    <property type="match status" value="1"/>
</dbReference>
<comment type="caution">
    <text evidence="1">The sequence shown here is derived from an EMBL/GenBank/DDBJ whole genome shotgun (WGS) entry which is preliminary data.</text>
</comment>
<keyword evidence="2" id="KW-1185">Reference proteome</keyword>
<dbReference type="AlphaFoldDB" id="A0A0J1BKV9"/>
<accession>A0A0J1BKV9</accession>
<dbReference type="SUPFAM" id="SSF51905">
    <property type="entry name" value="FAD/NAD(P)-binding domain"/>
    <property type="match status" value="1"/>
</dbReference>
<dbReference type="EMBL" id="LECT01000007">
    <property type="protein sequence ID" value="KLU07068.1"/>
    <property type="molecule type" value="Genomic_DNA"/>
</dbReference>
<gene>
    <name evidence="1" type="ORF">RISK_000869</name>
</gene>
<proteinExistence type="predicted"/>
<organism evidence="1 2">
    <name type="scientific">Rhodopirellula islandica</name>
    <dbReference type="NCBI Taxonomy" id="595434"/>
    <lineage>
        <taxon>Bacteria</taxon>
        <taxon>Pseudomonadati</taxon>
        <taxon>Planctomycetota</taxon>
        <taxon>Planctomycetia</taxon>
        <taxon>Pirellulales</taxon>
        <taxon>Pirellulaceae</taxon>
        <taxon>Rhodopirellula</taxon>
    </lineage>
</organism>
<protein>
    <recommendedName>
        <fullName evidence="3">FAD dependent oxidoreductase</fullName>
    </recommendedName>
</protein>
<dbReference type="PRINTS" id="PR00411">
    <property type="entry name" value="PNDRDTASEI"/>
</dbReference>
<dbReference type="Pfam" id="PF12831">
    <property type="entry name" value="FAD_oxidored"/>
    <property type="match status" value="1"/>
</dbReference>